<organism evidence="4 5">
    <name type="scientific">Candidatus Monoglobus merdigallinarum</name>
    <dbReference type="NCBI Taxonomy" id="2838698"/>
    <lineage>
        <taxon>Bacteria</taxon>
        <taxon>Bacillati</taxon>
        <taxon>Bacillota</taxon>
        <taxon>Clostridia</taxon>
        <taxon>Monoglobales</taxon>
        <taxon>Monoglobaceae</taxon>
        <taxon>Monoglobus</taxon>
    </lineage>
</organism>
<evidence type="ECO:0000259" key="3">
    <source>
        <dbReference type="PROSITE" id="PS51186"/>
    </source>
</evidence>
<protein>
    <submittedName>
        <fullName evidence="4">GNAT family N-acetyltransferase</fullName>
    </submittedName>
</protein>
<evidence type="ECO:0000313" key="5">
    <source>
        <dbReference type="Proteomes" id="UP000824162"/>
    </source>
</evidence>
<dbReference type="PIRSF" id="PIRSF037663">
    <property type="entry name" value="Acetyltransf_GNAT_prd"/>
    <property type="match status" value="1"/>
</dbReference>
<dbReference type="InterPro" id="IPR017255">
    <property type="entry name" value="AcTrfase_GNAT_prd"/>
</dbReference>
<dbReference type="Gene3D" id="3.40.630.30">
    <property type="match status" value="1"/>
</dbReference>
<dbReference type="Proteomes" id="UP000824162">
    <property type="component" value="Unassembled WGS sequence"/>
</dbReference>
<dbReference type="CDD" id="cd04301">
    <property type="entry name" value="NAT_SF"/>
    <property type="match status" value="1"/>
</dbReference>
<dbReference type="SUPFAM" id="SSF55729">
    <property type="entry name" value="Acyl-CoA N-acyltransferases (Nat)"/>
    <property type="match status" value="1"/>
</dbReference>
<reference evidence="4" key="2">
    <citation type="submission" date="2021-04" db="EMBL/GenBank/DDBJ databases">
        <authorList>
            <person name="Gilroy R."/>
        </authorList>
    </citation>
    <scope>NUCLEOTIDE SEQUENCE</scope>
    <source>
        <strain evidence="4">5790</strain>
    </source>
</reference>
<name>A0A9D1TM47_9FIRM</name>
<reference evidence="4" key="1">
    <citation type="journal article" date="2021" name="PeerJ">
        <title>Extensive microbial diversity within the chicken gut microbiome revealed by metagenomics and culture.</title>
        <authorList>
            <person name="Gilroy R."/>
            <person name="Ravi A."/>
            <person name="Getino M."/>
            <person name="Pursley I."/>
            <person name="Horton D.L."/>
            <person name="Alikhan N.F."/>
            <person name="Baker D."/>
            <person name="Gharbi K."/>
            <person name="Hall N."/>
            <person name="Watson M."/>
            <person name="Adriaenssens E.M."/>
            <person name="Foster-Nyarko E."/>
            <person name="Jarju S."/>
            <person name="Secka A."/>
            <person name="Antonio M."/>
            <person name="Oren A."/>
            <person name="Chaudhuri R.R."/>
            <person name="La Ragione R."/>
            <person name="Hildebrand F."/>
            <person name="Pallen M.J."/>
        </authorList>
    </citation>
    <scope>NUCLEOTIDE SEQUENCE</scope>
    <source>
        <strain evidence="4">5790</strain>
    </source>
</reference>
<sequence>MSEIKIREAAKDDLPEIIRILADDTLGSQREDYRLPLPQCYIDAFNNISKDENSILLVVCTDGKVIGSMQITFTQYLSHRGSLRATFENIRIAQDFRGSGIGTRLLKHAIDIAKNKNCSIVQLTTNKSRTDAHGFYQRLGFRASHEGMKLSLEQYNNGSEN</sequence>
<evidence type="ECO:0000256" key="1">
    <source>
        <dbReference type="ARBA" id="ARBA00022679"/>
    </source>
</evidence>
<dbReference type="GO" id="GO:0016747">
    <property type="term" value="F:acyltransferase activity, transferring groups other than amino-acyl groups"/>
    <property type="evidence" value="ECO:0007669"/>
    <property type="project" value="InterPro"/>
</dbReference>
<keyword evidence="2" id="KW-0012">Acyltransferase</keyword>
<dbReference type="PROSITE" id="PS51186">
    <property type="entry name" value="GNAT"/>
    <property type="match status" value="1"/>
</dbReference>
<proteinExistence type="predicted"/>
<dbReference type="PANTHER" id="PTHR43072:SF23">
    <property type="entry name" value="UPF0039 PROTEIN C11D3.02C"/>
    <property type="match status" value="1"/>
</dbReference>
<dbReference type="AlphaFoldDB" id="A0A9D1TM47"/>
<dbReference type="Pfam" id="PF00583">
    <property type="entry name" value="Acetyltransf_1"/>
    <property type="match status" value="1"/>
</dbReference>
<dbReference type="EMBL" id="DXIJ01000110">
    <property type="protein sequence ID" value="HIV86206.1"/>
    <property type="molecule type" value="Genomic_DNA"/>
</dbReference>
<dbReference type="InterPro" id="IPR016181">
    <property type="entry name" value="Acyl_CoA_acyltransferase"/>
</dbReference>
<comment type="caution">
    <text evidence="4">The sequence shown here is derived from an EMBL/GenBank/DDBJ whole genome shotgun (WGS) entry which is preliminary data.</text>
</comment>
<feature type="domain" description="N-acetyltransferase" evidence="3">
    <location>
        <begin position="4"/>
        <end position="157"/>
    </location>
</feature>
<evidence type="ECO:0000313" key="4">
    <source>
        <dbReference type="EMBL" id="HIV86206.1"/>
    </source>
</evidence>
<accession>A0A9D1TM47</accession>
<evidence type="ECO:0000256" key="2">
    <source>
        <dbReference type="ARBA" id="ARBA00023315"/>
    </source>
</evidence>
<dbReference type="PANTHER" id="PTHR43072">
    <property type="entry name" value="N-ACETYLTRANSFERASE"/>
    <property type="match status" value="1"/>
</dbReference>
<keyword evidence="1" id="KW-0808">Transferase</keyword>
<dbReference type="InterPro" id="IPR000182">
    <property type="entry name" value="GNAT_dom"/>
</dbReference>
<gene>
    <name evidence="4" type="ORF">H9900_05280</name>
</gene>